<gene>
    <name evidence="2" type="ORF">ALGA_2091</name>
</gene>
<keyword evidence="1" id="KW-0802">TPR repeat</keyword>
<dbReference type="SMART" id="SM00028">
    <property type="entry name" value="TPR"/>
    <property type="match status" value="6"/>
</dbReference>
<feature type="repeat" description="TPR" evidence="1">
    <location>
        <begin position="88"/>
        <end position="121"/>
    </location>
</feature>
<reference evidence="3" key="2">
    <citation type="journal article" date="2020" name="Antonie Van Leeuwenhoek">
        <title>Labilibaculum antarcticum sp. nov., a novel facultative anaerobic, psychrotorelant bacterium isolated from marine sediment of Antarctica.</title>
        <authorList>
            <person name="Watanabe M."/>
            <person name="Kojima H."/>
            <person name="Fukui M."/>
        </authorList>
    </citation>
    <scope>NUCLEOTIDE SEQUENCE [LARGE SCALE GENOMIC DNA]</scope>
    <source>
        <strain evidence="3">SPP2</strain>
    </source>
</reference>
<accession>A0A1Y1CJC6</accession>
<evidence type="ECO:0000313" key="3">
    <source>
        <dbReference type="Proteomes" id="UP000218267"/>
    </source>
</evidence>
<dbReference type="OrthoDB" id="638548at2"/>
<organism evidence="2 3">
    <name type="scientific">Labilibaculum antarcticum</name>
    <dbReference type="NCBI Taxonomy" id="1717717"/>
    <lineage>
        <taxon>Bacteria</taxon>
        <taxon>Pseudomonadati</taxon>
        <taxon>Bacteroidota</taxon>
        <taxon>Bacteroidia</taxon>
        <taxon>Marinilabiliales</taxon>
        <taxon>Marinifilaceae</taxon>
        <taxon>Labilibaculum</taxon>
    </lineage>
</organism>
<dbReference type="PANTHER" id="PTHR12558:SF13">
    <property type="entry name" value="CELL DIVISION CYCLE PROTEIN 27 HOMOLOG"/>
    <property type="match status" value="1"/>
</dbReference>
<feature type="repeat" description="TPR" evidence="1">
    <location>
        <begin position="54"/>
        <end position="87"/>
    </location>
</feature>
<name>A0A1Y1CJC6_9BACT</name>
<dbReference type="RefSeq" id="WP_096429287.1">
    <property type="nucleotide sequence ID" value="NZ_AP018042.1"/>
</dbReference>
<keyword evidence="3" id="KW-1185">Reference proteome</keyword>
<dbReference type="KEGG" id="mbas:ALGA_2091"/>
<dbReference type="PANTHER" id="PTHR12558">
    <property type="entry name" value="CELL DIVISION CYCLE 16,23,27"/>
    <property type="match status" value="1"/>
</dbReference>
<evidence type="ECO:0000313" key="2">
    <source>
        <dbReference type="EMBL" id="BAX80434.1"/>
    </source>
</evidence>
<dbReference type="SUPFAM" id="SSF48452">
    <property type="entry name" value="TPR-like"/>
    <property type="match status" value="2"/>
</dbReference>
<proteinExistence type="predicted"/>
<dbReference type="Pfam" id="PF13181">
    <property type="entry name" value="TPR_8"/>
    <property type="match status" value="1"/>
</dbReference>
<dbReference type="InterPro" id="IPR011990">
    <property type="entry name" value="TPR-like_helical_dom_sf"/>
</dbReference>
<evidence type="ECO:0000256" key="1">
    <source>
        <dbReference type="PROSITE-ProRule" id="PRU00339"/>
    </source>
</evidence>
<dbReference type="PROSITE" id="PS50005">
    <property type="entry name" value="TPR"/>
    <property type="match status" value="2"/>
</dbReference>
<sequence>MKQFTILLLLSLAINIPASYSQKTTKVDELLFSGKYEEAIPILNEMVAKDGTNSKLYSRLGNAYQKLDQDMKAIENYTKAQQLNPNSTATLLNLSSCLYSSGNYPKAEQELVKLQKLEPNNYSVDLLLAKTYSVQNKYQESLDIYLKLNQQDSLNPNIHKQIGSIKKRMQNFIGSLASYMKANELNPNDLSVIVHITQQLYEMAAYQQALGYISNGLKTFPNNIILLKKKAQVLIGLEWYDNALTILKELKTDNQLTEAEHKQLGICYMQTRQYENALKAFAGCGPTFEKDPIINFHTGICYARISQHEKGIKFLEDALFYITSPIEASMHLFLAKSYAATRQFEKAVISYKKYFEMDNTNPDILYEIATTYEEFGENENNALAYYTKFIQQTNDKDDPKYEYAKSRILHIKESIHFEK</sequence>
<dbReference type="AlphaFoldDB" id="A0A1Y1CJC6"/>
<reference evidence="2 3" key="1">
    <citation type="journal article" date="2018" name="Mar. Genomics">
        <title>Complete genome sequence of Marinifilaceae bacterium strain SPP2, isolated from the Antarctic marine sediment.</title>
        <authorList>
            <person name="Watanabe M."/>
            <person name="Kojima H."/>
            <person name="Fukui M."/>
        </authorList>
    </citation>
    <scope>NUCLEOTIDE SEQUENCE [LARGE SCALE GENOMIC DNA]</scope>
    <source>
        <strain evidence="2 3">SPP2</strain>
    </source>
</reference>
<dbReference type="Gene3D" id="1.25.40.10">
    <property type="entry name" value="Tetratricopeptide repeat domain"/>
    <property type="match status" value="3"/>
</dbReference>
<dbReference type="InterPro" id="IPR019734">
    <property type="entry name" value="TPR_rpt"/>
</dbReference>
<dbReference type="PROSITE" id="PS50293">
    <property type="entry name" value="TPR_REGION"/>
    <property type="match status" value="1"/>
</dbReference>
<protein>
    <submittedName>
        <fullName evidence="2">Uncharacterized protein</fullName>
    </submittedName>
</protein>
<dbReference type="Proteomes" id="UP000218267">
    <property type="component" value="Chromosome"/>
</dbReference>
<dbReference type="Pfam" id="PF00515">
    <property type="entry name" value="TPR_1"/>
    <property type="match status" value="1"/>
</dbReference>
<dbReference type="EMBL" id="AP018042">
    <property type="protein sequence ID" value="BAX80434.1"/>
    <property type="molecule type" value="Genomic_DNA"/>
</dbReference>